<feature type="transmembrane region" description="Helical" evidence="1">
    <location>
        <begin position="97"/>
        <end position="117"/>
    </location>
</feature>
<protein>
    <submittedName>
        <fullName evidence="2">Uncharacterized protein</fullName>
    </submittedName>
</protein>
<feature type="transmembrane region" description="Helical" evidence="1">
    <location>
        <begin position="33"/>
        <end position="52"/>
    </location>
</feature>
<gene>
    <name evidence="2" type="ORF">NMY3_00503</name>
</gene>
<dbReference type="Proteomes" id="UP000058925">
    <property type="component" value="Chromosome"/>
</dbReference>
<feature type="transmembrane region" description="Helical" evidence="1">
    <location>
        <begin position="154"/>
        <end position="176"/>
    </location>
</feature>
<dbReference type="AlphaFoldDB" id="A0A654LU51"/>
<organism evidence="2 3">
    <name type="scientific">Candidatus Nitrosocosmicus oleophilus</name>
    <dbReference type="NCBI Taxonomy" id="1353260"/>
    <lineage>
        <taxon>Archaea</taxon>
        <taxon>Nitrososphaerota</taxon>
        <taxon>Nitrososphaeria</taxon>
        <taxon>Nitrososphaerales</taxon>
        <taxon>Nitrososphaeraceae</taxon>
        <taxon>Candidatus Nitrosocosmicus</taxon>
    </lineage>
</organism>
<accession>A0A654LU51</accession>
<feature type="transmembrane region" description="Helical" evidence="1">
    <location>
        <begin position="72"/>
        <end position="91"/>
    </location>
</feature>
<dbReference type="EMBL" id="CP012850">
    <property type="protein sequence ID" value="ALI34715.1"/>
    <property type="molecule type" value="Genomic_DNA"/>
</dbReference>
<keyword evidence="1" id="KW-1133">Transmembrane helix</keyword>
<proteinExistence type="predicted"/>
<keyword evidence="3" id="KW-1185">Reference proteome</keyword>
<feature type="transmembrane region" description="Helical" evidence="1">
    <location>
        <begin position="7"/>
        <end position="27"/>
    </location>
</feature>
<keyword evidence="1" id="KW-0812">Transmembrane</keyword>
<sequence length="192" mass="22213">MTRVFSFIFFFISVWFGLSSILSHIVFVYNFSYFYYYIIWIGCFAVSLLLFLKPILSMRKVFRERVSTSISWPFLIKLINGLTWALPFLLIPFFQKYYPFLLLTGLSLGNISTFIFLKKYSKIFSIEQLITGALLLSSLLIVTIYYNYTDHYEMILFSTRVMISVSYGIGGLVGYFKNTDDNAPAASSPGLH</sequence>
<name>A0A654LU51_9ARCH</name>
<feature type="transmembrane region" description="Helical" evidence="1">
    <location>
        <begin position="129"/>
        <end position="148"/>
    </location>
</feature>
<dbReference type="KEGG" id="taa:NMY3_00503"/>
<evidence type="ECO:0000313" key="3">
    <source>
        <dbReference type="Proteomes" id="UP000058925"/>
    </source>
</evidence>
<keyword evidence="1" id="KW-0472">Membrane</keyword>
<reference evidence="3" key="1">
    <citation type="submission" date="2015-10" db="EMBL/GenBank/DDBJ databases">
        <title>Niche specialization of a soil ammonia-oxidizing archaeon, Candidatus Nitrosocosmicus oleophilus.</title>
        <authorList>
            <person name="Jung M.-Y."/>
            <person name="Rhee S.-K."/>
        </authorList>
    </citation>
    <scope>NUCLEOTIDE SEQUENCE [LARGE SCALE GENOMIC DNA]</scope>
    <source>
        <strain evidence="3">MY3</strain>
    </source>
</reference>
<evidence type="ECO:0000313" key="2">
    <source>
        <dbReference type="EMBL" id="ALI34715.1"/>
    </source>
</evidence>
<evidence type="ECO:0000256" key="1">
    <source>
        <dbReference type="SAM" id="Phobius"/>
    </source>
</evidence>